<gene>
    <name evidence="12" type="ORF">I3842_06G154400</name>
</gene>
<feature type="transmembrane region" description="Helical" evidence="10">
    <location>
        <begin position="325"/>
        <end position="347"/>
    </location>
</feature>
<evidence type="ECO:0000256" key="1">
    <source>
        <dbReference type="ARBA" id="ARBA00004141"/>
    </source>
</evidence>
<accession>A0A922EY10</accession>
<evidence type="ECO:0000256" key="2">
    <source>
        <dbReference type="ARBA" id="ARBA00010992"/>
    </source>
</evidence>
<feature type="transmembrane region" description="Helical" evidence="10">
    <location>
        <begin position="289"/>
        <end position="313"/>
    </location>
</feature>
<dbReference type="PROSITE" id="PS00217">
    <property type="entry name" value="SUGAR_TRANSPORT_2"/>
    <property type="match status" value="1"/>
</dbReference>
<organism evidence="12 13">
    <name type="scientific">Carya illinoinensis</name>
    <name type="common">Pecan</name>
    <dbReference type="NCBI Taxonomy" id="32201"/>
    <lineage>
        <taxon>Eukaryota</taxon>
        <taxon>Viridiplantae</taxon>
        <taxon>Streptophyta</taxon>
        <taxon>Embryophyta</taxon>
        <taxon>Tracheophyta</taxon>
        <taxon>Spermatophyta</taxon>
        <taxon>Magnoliopsida</taxon>
        <taxon>eudicotyledons</taxon>
        <taxon>Gunneridae</taxon>
        <taxon>Pentapetalae</taxon>
        <taxon>rosids</taxon>
        <taxon>fabids</taxon>
        <taxon>Fagales</taxon>
        <taxon>Juglandaceae</taxon>
        <taxon>Carya</taxon>
    </lineage>
</organism>
<feature type="transmembrane region" description="Helical" evidence="10">
    <location>
        <begin position="457"/>
        <end position="478"/>
    </location>
</feature>
<keyword evidence="7 10" id="KW-1133">Transmembrane helix</keyword>
<keyword evidence="8 10" id="KW-0472">Membrane</keyword>
<dbReference type="AlphaFoldDB" id="A0A922EY10"/>
<feature type="transmembrane region" description="Helical" evidence="10">
    <location>
        <begin position="386"/>
        <end position="410"/>
    </location>
</feature>
<feature type="transmembrane region" description="Helical" evidence="10">
    <location>
        <begin position="202"/>
        <end position="225"/>
    </location>
</feature>
<evidence type="ECO:0000256" key="6">
    <source>
        <dbReference type="ARBA" id="ARBA00022847"/>
    </source>
</evidence>
<evidence type="ECO:0000313" key="13">
    <source>
        <dbReference type="Proteomes" id="UP000811246"/>
    </source>
</evidence>
<dbReference type="InterPro" id="IPR005828">
    <property type="entry name" value="MFS_sugar_transport-like"/>
</dbReference>
<dbReference type="InterPro" id="IPR020846">
    <property type="entry name" value="MFS_dom"/>
</dbReference>
<feature type="transmembrane region" description="Helical" evidence="10">
    <location>
        <begin position="141"/>
        <end position="162"/>
    </location>
</feature>
<comment type="caution">
    <text evidence="12">The sequence shown here is derived from an EMBL/GenBank/DDBJ whole genome shotgun (WGS) entry which is preliminary data.</text>
</comment>
<proteinExistence type="inferred from homology"/>
<keyword evidence="6" id="KW-0769">Symport</keyword>
<protein>
    <recommendedName>
        <fullName evidence="11">Major facilitator superfamily (MFS) profile domain-containing protein</fullName>
    </recommendedName>
</protein>
<dbReference type="Proteomes" id="UP000811246">
    <property type="component" value="Chromosome 6"/>
</dbReference>
<dbReference type="FunFam" id="1.20.1250.20:FF:000002">
    <property type="entry name" value="Sugar transport protein 13"/>
    <property type="match status" value="1"/>
</dbReference>
<evidence type="ECO:0000256" key="10">
    <source>
        <dbReference type="SAM" id="Phobius"/>
    </source>
</evidence>
<evidence type="ECO:0000256" key="9">
    <source>
        <dbReference type="RuleBase" id="RU003346"/>
    </source>
</evidence>
<evidence type="ECO:0000256" key="8">
    <source>
        <dbReference type="ARBA" id="ARBA00023136"/>
    </source>
</evidence>
<feature type="transmembrane region" description="Helical" evidence="10">
    <location>
        <begin position="174"/>
        <end position="196"/>
    </location>
</feature>
<keyword evidence="4" id="KW-0762">Sugar transport</keyword>
<dbReference type="NCBIfam" id="TIGR00879">
    <property type="entry name" value="SP"/>
    <property type="match status" value="1"/>
</dbReference>
<dbReference type="PANTHER" id="PTHR23500:SF44">
    <property type="entry name" value="SUGAR TRANSPORT PROTEIN 5"/>
    <property type="match status" value="1"/>
</dbReference>
<dbReference type="InterPro" id="IPR044778">
    <property type="entry name" value="MFS_STP/MST-like_plant"/>
</dbReference>
<dbReference type="PANTHER" id="PTHR23500">
    <property type="entry name" value="SOLUTE CARRIER FAMILY 2, FACILITATED GLUCOSE TRANSPORTER"/>
    <property type="match status" value="1"/>
</dbReference>
<dbReference type="GO" id="GO:0015145">
    <property type="term" value="F:monosaccharide transmembrane transporter activity"/>
    <property type="evidence" value="ECO:0007669"/>
    <property type="project" value="InterPro"/>
</dbReference>
<dbReference type="Pfam" id="PF00083">
    <property type="entry name" value="Sugar_tr"/>
    <property type="match status" value="1"/>
</dbReference>
<evidence type="ECO:0000256" key="3">
    <source>
        <dbReference type="ARBA" id="ARBA00022448"/>
    </source>
</evidence>
<sequence>MAVRGNVLDIKSLGGSNKNGGGSLTPSVLMICIVAASAGLIFGYDIGISGGVITMEPFLKKFFPSVLLKMHDARQNQYCIFDSQILTAFTSSLYITGLVSSLVAGRVTTATGRKGILIIGGAVFLLGTVLNAVAMDVKMLIFGRLLLGVGIGFTNQAAPIYLSEMAPPKWRGTLNTAFQLFIGAGVILAASINLMAAHVGDIGWRVSLGCAAIPAAIMTVGAMFIPDTPSSLIQRGRVQEARKSLNQVRGVDSDTEAELNEMISHNEAAKADNRQPYKVIFERRHRPQLVLAAAIPSFQQFTGINVVAFYGPVMFRSIGISSDGALIAAIILNVVNATSTLVSTFAVDRFGRRLLFFEAGVQMIACEVALASILASELGTAGTATFSQGASITVLVLMCGLSAAFGWSWGPLTWLVPGEILPMEIRPAGQGIGIACNFLFTFILAQVFATILCHMKYGVFLFYAAWVFIMTVFVALFVPETKGISLESMDTIWQDHWFWNRYVDVEKKYTIPDEELSYLAHQRISLES</sequence>
<reference evidence="12" key="1">
    <citation type="submission" date="2021-01" db="EMBL/GenBank/DDBJ databases">
        <authorList>
            <person name="Lovell J.T."/>
            <person name="Bentley N."/>
            <person name="Bhattarai G."/>
            <person name="Jenkins J.W."/>
            <person name="Sreedasyam A."/>
            <person name="Alarcon Y."/>
            <person name="Bock C."/>
            <person name="Boston L."/>
            <person name="Carlson J."/>
            <person name="Cervantes K."/>
            <person name="Clermont K."/>
            <person name="Krom N."/>
            <person name="Kubenka K."/>
            <person name="Mamidi S."/>
            <person name="Mattison C."/>
            <person name="Monteros M."/>
            <person name="Pisani C."/>
            <person name="Plott C."/>
            <person name="Rajasekar S."/>
            <person name="Rhein H.S."/>
            <person name="Rohla C."/>
            <person name="Song M."/>
            <person name="Hilaire R.S."/>
            <person name="Shu S."/>
            <person name="Wells L."/>
            <person name="Wang X."/>
            <person name="Webber J."/>
            <person name="Heerema R.J."/>
            <person name="Klein P."/>
            <person name="Conner P."/>
            <person name="Grauke L."/>
            <person name="Grimwood J."/>
            <person name="Schmutz J."/>
            <person name="Randall J.J."/>
        </authorList>
    </citation>
    <scope>NUCLEOTIDE SEQUENCE</scope>
    <source>
        <tissue evidence="12">Leaf</tissue>
    </source>
</reference>
<evidence type="ECO:0000256" key="5">
    <source>
        <dbReference type="ARBA" id="ARBA00022692"/>
    </source>
</evidence>
<feature type="transmembrane region" description="Helical" evidence="10">
    <location>
        <begin position="116"/>
        <end position="135"/>
    </location>
</feature>
<keyword evidence="5 10" id="KW-0812">Transmembrane</keyword>
<feature type="transmembrane region" description="Helical" evidence="10">
    <location>
        <begin position="431"/>
        <end position="451"/>
    </location>
</feature>
<feature type="transmembrane region" description="Helical" evidence="10">
    <location>
        <begin position="28"/>
        <end position="53"/>
    </location>
</feature>
<name>A0A922EY10_CARIL</name>
<evidence type="ECO:0000259" key="11">
    <source>
        <dbReference type="PROSITE" id="PS50850"/>
    </source>
</evidence>
<comment type="subcellular location">
    <subcellularLocation>
        <location evidence="1">Membrane</location>
        <topology evidence="1">Multi-pass membrane protein</topology>
    </subcellularLocation>
</comment>
<evidence type="ECO:0000256" key="4">
    <source>
        <dbReference type="ARBA" id="ARBA00022597"/>
    </source>
</evidence>
<evidence type="ECO:0000313" key="12">
    <source>
        <dbReference type="EMBL" id="KAG6709878.1"/>
    </source>
</evidence>
<dbReference type="InterPro" id="IPR003663">
    <property type="entry name" value="Sugar/inositol_transpt"/>
</dbReference>
<dbReference type="GO" id="GO:0015293">
    <property type="term" value="F:symporter activity"/>
    <property type="evidence" value="ECO:0007669"/>
    <property type="project" value="UniProtKB-KW"/>
</dbReference>
<dbReference type="InterPro" id="IPR045262">
    <property type="entry name" value="STP/PLT_plant"/>
</dbReference>
<feature type="domain" description="Major facilitator superfamily (MFS) profile" evidence="11">
    <location>
        <begin position="31"/>
        <end position="482"/>
    </location>
</feature>
<comment type="similarity">
    <text evidence="2 9">Belongs to the major facilitator superfamily. Sugar transporter (TC 2.A.1.1) family.</text>
</comment>
<dbReference type="EMBL" id="CM031830">
    <property type="protein sequence ID" value="KAG6709878.1"/>
    <property type="molecule type" value="Genomic_DNA"/>
</dbReference>
<dbReference type="PROSITE" id="PS50850">
    <property type="entry name" value="MFS"/>
    <property type="match status" value="1"/>
</dbReference>
<dbReference type="GO" id="GO:0016020">
    <property type="term" value="C:membrane"/>
    <property type="evidence" value="ECO:0007669"/>
    <property type="project" value="UniProtKB-SubCell"/>
</dbReference>
<keyword evidence="3 9" id="KW-0813">Transport</keyword>
<feature type="transmembrane region" description="Helical" evidence="10">
    <location>
        <begin position="85"/>
        <end position="104"/>
    </location>
</feature>
<evidence type="ECO:0000256" key="7">
    <source>
        <dbReference type="ARBA" id="ARBA00022989"/>
    </source>
</evidence>
<dbReference type="CDD" id="cd17361">
    <property type="entry name" value="MFS_STP"/>
    <property type="match status" value="1"/>
</dbReference>
<dbReference type="InterPro" id="IPR005829">
    <property type="entry name" value="Sugar_transporter_CS"/>
</dbReference>